<sequence length="245" mass="29412">MESKRSLSIKVLGKLDRHMQKKMKLDHQLTPYTKINSKWIKDLSIRWETIKILEESTGRKISDICRSNIFTDTAHRTMETKEKINKWDYIKIKSFCTAKETIHKTTRKKPTAWENIFASVISDKGLISNIYRELIQFNKIKINNPIKKWATNLNRYFFKEDIRKAKRHMKIYSMSLITQEMQIKTTDEWIRKPWYIYTMEYYAAVKRKELLPFATVWMELESIILSEISQSEKDKYHMILLICGI</sequence>
<evidence type="ECO:0000313" key="1">
    <source>
        <dbReference type="EMBL" id="KAF6326416.1"/>
    </source>
</evidence>
<dbReference type="EMBL" id="JACAGB010000014">
    <property type="protein sequence ID" value="KAF6326416.1"/>
    <property type="molecule type" value="Genomic_DNA"/>
</dbReference>
<name>A0A7J7VN80_PIPKU</name>
<proteinExistence type="predicted"/>
<dbReference type="AlphaFoldDB" id="A0A7J7VN80"/>
<comment type="caution">
    <text evidence="1">The sequence shown here is derived from an EMBL/GenBank/DDBJ whole genome shotgun (WGS) entry which is preliminary data.</text>
</comment>
<dbReference type="Proteomes" id="UP000558488">
    <property type="component" value="Unassembled WGS sequence"/>
</dbReference>
<gene>
    <name evidence="1" type="ORF">mPipKuh1_008411</name>
</gene>
<accession>A0A7J7VN80</accession>
<reference evidence="1 2" key="1">
    <citation type="journal article" date="2020" name="Nature">
        <title>Six reference-quality genomes reveal evolution of bat adaptations.</title>
        <authorList>
            <person name="Jebb D."/>
            <person name="Huang Z."/>
            <person name="Pippel M."/>
            <person name="Hughes G.M."/>
            <person name="Lavrichenko K."/>
            <person name="Devanna P."/>
            <person name="Winkler S."/>
            <person name="Jermiin L.S."/>
            <person name="Skirmuntt E.C."/>
            <person name="Katzourakis A."/>
            <person name="Burkitt-Gray L."/>
            <person name="Ray D.A."/>
            <person name="Sullivan K.A.M."/>
            <person name="Roscito J.G."/>
            <person name="Kirilenko B.M."/>
            <person name="Davalos L.M."/>
            <person name="Corthals A.P."/>
            <person name="Power M.L."/>
            <person name="Jones G."/>
            <person name="Ransome R.D."/>
            <person name="Dechmann D.K.N."/>
            <person name="Locatelli A.G."/>
            <person name="Puechmaille S.J."/>
            <person name="Fedrigo O."/>
            <person name="Jarvis E.D."/>
            <person name="Hiller M."/>
            <person name="Vernes S.C."/>
            <person name="Myers E.W."/>
            <person name="Teeling E.C."/>
        </authorList>
    </citation>
    <scope>NUCLEOTIDE SEQUENCE [LARGE SCALE GENOMIC DNA]</scope>
    <source>
        <strain evidence="1">MPipKuh1</strain>
        <tissue evidence="1">Flight muscle</tissue>
    </source>
</reference>
<protein>
    <recommendedName>
        <fullName evidence="3">DUF1725 domain-containing protein</fullName>
    </recommendedName>
</protein>
<evidence type="ECO:0008006" key="3">
    <source>
        <dbReference type="Google" id="ProtNLM"/>
    </source>
</evidence>
<keyword evidence="2" id="KW-1185">Reference proteome</keyword>
<evidence type="ECO:0000313" key="2">
    <source>
        <dbReference type="Proteomes" id="UP000558488"/>
    </source>
</evidence>
<dbReference type="PANTHER" id="PTHR19446">
    <property type="entry name" value="REVERSE TRANSCRIPTASES"/>
    <property type="match status" value="1"/>
</dbReference>
<organism evidence="1 2">
    <name type="scientific">Pipistrellus kuhlii</name>
    <name type="common">Kuhl's pipistrelle</name>
    <dbReference type="NCBI Taxonomy" id="59472"/>
    <lineage>
        <taxon>Eukaryota</taxon>
        <taxon>Metazoa</taxon>
        <taxon>Chordata</taxon>
        <taxon>Craniata</taxon>
        <taxon>Vertebrata</taxon>
        <taxon>Euteleostomi</taxon>
        <taxon>Mammalia</taxon>
        <taxon>Eutheria</taxon>
        <taxon>Laurasiatheria</taxon>
        <taxon>Chiroptera</taxon>
        <taxon>Yangochiroptera</taxon>
        <taxon>Vespertilionidae</taxon>
        <taxon>Pipistrellus</taxon>
    </lineage>
</organism>